<reference evidence="1 2" key="2">
    <citation type="journal article" date="2011" name="Stand. Genomic Sci.">
        <title>Complete genome sequence of Truepera radiovictrix type strain (RQ-24).</title>
        <authorList>
            <person name="Ivanova N."/>
            <person name="Rohde C."/>
            <person name="Munk C."/>
            <person name="Nolan M."/>
            <person name="Lucas S."/>
            <person name="Del Rio T.G."/>
            <person name="Tice H."/>
            <person name="Deshpande S."/>
            <person name="Cheng J.F."/>
            <person name="Tapia R."/>
            <person name="Han C."/>
            <person name="Goodwin L."/>
            <person name="Pitluck S."/>
            <person name="Liolios K."/>
            <person name="Mavromatis K."/>
            <person name="Mikhailova N."/>
            <person name="Pati A."/>
            <person name="Chen A."/>
            <person name="Palaniappan K."/>
            <person name="Land M."/>
            <person name="Hauser L."/>
            <person name="Chang Y.J."/>
            <person name="Jeffries C.D."/>
            <person name="Brambilla E."/>
            <person name="Rohde M."/>
            <person name="Goker M."/>
            <person name="Tindall B.J."/>
            <person name="Woyke T."/>
            <person name="Bristow J."/>
            <person name="Eisen J.A."/>
            <person name="Markowitz V."/>
            <person name="Hugenholtz P."/>
            <person name="Kyrpides N.C."/>
            <person name="Klenk H.P."/>
            <person name="Lapidus A."/>
        </authorList>
    </citation>
    <scope>NUCLEOTIDE SEQUENCE [LARGE SCALE GENOMIC DNA]</scope>
    <source>
        <strain evidence="2">DSM 17093 / CIP 108686 / LMG 22925 / RQ-24</strain>
    </source>
</reference>
<proteinExistence type="predicted"/>
<organism evidence="1 2">
    <name type="scientific">Truepera radiovictrix (strain DSM 17093 / CIP 108686 / LMG 22925 / RQ-24)</name>
    <dbReference type="NCBI Taxonomy" id="649638"/>
    <lineage>
        <taxon>Bacteria</taxon>
        <taxon>Thermotogati</taxon>
        <taxon>Deinococcota</taxon>
        <taxon>Deinococci</taxon>
        <taxon>Trueperales</taxon>
        <taxon>Trueperaceae</taxon>
        <taxon>Truepera</taxon>
    </lineage>
</organism>
<accession>D7CTC7</accession>
<evidence type="ECO:0000313" key="2">
    <source>
        <dbReference type="Proteomes" id="UP000000379"/>
    </source>
</evidence>
<dbReference type="STRING" id="649638.Trad_0648"/>
<keyword evidence="2" id="KW-1185">Reference proteome</keyword>
<dbReference type="EMBL" id="CP002049">
    <property type="protein sequence ID" value="ADI13784.1"/>
    <property type="molecule type" value="Genomic_DNA"/>
</dbReference>
<protein>
    <submittedName>
        <fullName evidence="1">Uncharacterized protein</fullName>
    </submittedName>
</protein>
<dbReference type="HOGENOM" id="CLU_2884648_0_0_0"/>
<dbReference type="RefSeq" id="WP_013177156.1">
    <property type="nucleotide sequence ID" value="NC_014221.1"/>
</dbReference>
<evidence type="ECO:0000313" key="1">
    <source>
        <dbReference type="EMBL" id="ADI13784.1"/>
    </source>
</evidence>
<dbReference type="AlphaFoldDB" id="D7CTC7"/>
<gene>
    <name evidence="1" type="ordered locus">Trad_0648</name>
</gene>
<dbReference type="Proteomes" id="UP000000379">
    <property type="component" value="Chromosome"/>
</dbReference>
<reference evidence="2" key="1">
    <citation type="submission" date="2010-05" db="EMBL/GenBank/DDBJ databases">
        <title>The complete genome of Truepera radiovictris DSM 17093.</title>
        <authorList>
            <consortium name="US DOE Joint Genome Institute (JGI-PGF)"/>
            <person name="Lucas S."/>
            <person name="Copeland A."/>
            <person name="Lapidus A."/>
            <person name="Glavina del Rio T."/>
            <person name="Dalin E."/>
            <person name="Tice H."/>
            <person name="Bruce D."/>
            <person name="Goodwin L."/>
            <person name="Pitluck S."/>
            <person name="Kyrpides N."/>
            <person name="Mavromatis K."/>
            <person name="Ovchinnikova G."/>
            <person name="Munk A.C."/>
            <person name="Detter J.C."/>
            <person name="Han C."/>
            <person name="Tapia R."/>
            <person name="Land M."/>
            <person name="Hauser L."/>
            <person name="Markowitz V."/>
            <person name="Cheng J.-F."/>
            <person name="Hugenholtz P."/>
            <person name="Woyke T."/>
            <person name="Wu D."/>
            <person name="Tindall B."/>
            <person name="Pomrenke H.G."/>
            <person name="Brambilla E."/>
            <person name="Klenk H.-P."/>
            <person name="Eisen J.A."/>
        </authorList>
    </citation>
    <scope>NUCLEOTIDE SEQUENCE [LARGE SCALE GENOMIC DNA]</scope>
    <source>
        <strain evidence="2">DSM 17093 / CIP 108686 / LMG 22925 / RQ-24</strain>
    </source>
</reference>
<sequence>MTGQQGTQQIEQLLHHDLTLKQLIGLANTVKETRTLSPVQRTRLLRNISRRIWQRSVCEYDGY</sequence>
<name>D7CTC7_TRURR</name>
<dbReference type="KEGG" id="tra:Trad_0648"/>